<organism evidence="19">
    <name type="scientific">Phaffia rhodozyma</name>
    <name type="common">Yeast</name>
    <name type="synonym">Xanthophyllomyces dendrorhous</name>
    <dbReference type="NCBI Taxonomy" id="264483"/>
    <lineage>
        <taxon>Eukaryota</taxon>
        <taxon>Fungi</taxon>
        <taxon>Dikarya</taxon>
        <taxon>Basidiomycota</taxon>
        <taxon>Agaricomycotina</taxon>
        <taxon>Tremellomycetes</taxon>
        <taxon>Cystofilobasidiales</taxon>
        <taxon>Mrakiaceae</taxon>
        <taxon>Phaffia</taxon>
    </lineage>
</organism>
<dbReference type="SFLD" id="SFLDS00032">
    <property type="entry name" value="Radical_SAM_3-amino-3-carboxyp"/>
    <property type="match status" value="1"/>
</dbReference>
<keyword evidence="11" id="KW-0411">Iron-sulfur</keyword>
<evidence type="ECO:0000256" key="15">
    <source>
        <dbReference type="ARBA" id="ARBA00034128"/>
    </source>
</evidence>
<dbReference type="UniPathway" id="UPA00559"/>
<dbReference type="PANTHER" id="PTHR10762:SF1">
    <property type="entry name" value="2-(3-AMINO-3-CARBOXYPROPYL)HISTIDINE SYNTHASE SUBUNIT 1"/>
    <property type="match status" value="1"/>
</dbReference>
<evidence type="ECO:0000256" key="7">
    <source>
        <dbReference type="ARBA" id="ARBA00022679"/>
    </source>
</evidence>
<evidence type="ECO:0000256" key="8">
    <source>
        <dbReference type="ARBA" id="ARBA00022691"/>
    </source>
</evidence>
<evidence type="ECO:0000256" key="16">
    <source>
        <dbReference type="ARBA" id="ARBA00048403"/>
    </source>
</evidence>
<accession>A0A0F7SN66</accession>
<evidence type="ECO:0000256" key="6">
    <source>
        <dbReference type="ARBA" id="ARBA00022490"/>
    </source>
</evidence>
<feature type="compositionally biased region" description="Low complexity" evidence="18">
    <location>
        <begin position="1"/>
        <end position="16"/>
    </location>
</feature>
<evidence type="ECO:0000256" key="18">
    <source>
        <dbReference type="SAM" id="MobiDB-lite"/>
    </source>
</evidence>
<evidence type="ECO:0000256" key="11">
    <source>
        <dbReference type="ARBA" id="ARBA00023014"/>
    </source>
</evidence>
<evidence type="ECO:0000256" key="5">
    <source>
        <dbReference type="ARBA" id="ARBA00021915"/>
    </source>
</evidence>
<dbReference type="NCBIfam" id="TIGR00322">
    <property type="entry name" value="diphth2_R"/>
    <property type="match status" value="2"/>
</dbReference>
<dbReference type="GO" id="GO:0090560">
    <property type="term" value="F:2-(3-amino-3-carboxypropyl)histidine synthase activity"/>
    <property type="evidence" value="ECO:0007669"/>
    <property type="project" value="UniProtKB-EC"/>
</dbReference>
<dbReference type="InterPro" id="IPR042265">
    <property type="entry name" value="DPH1/DPH2_3"/>
</dbReference>
<keyword evidence="10" id="KW-0408">Iron</keyword>
<comment type="subunit">
    <text evidence="15">Component of the 2-(3-amino-3-carboxypropyl)histidine synthase complex composed of DPH1, DPH2, DPH3 and a NADH-dependent reductase, predominantly CBR1.</text>
</comment>
<dbReference type="FunFam" id="3.40.50.11850:FF:000006">
    <property type="entry name" value="2-(3-amino-3-carboxypropyl)histidine synthase subunit 1"/>
    <property type="match status" value="1"/>
</dbReference>
<evidence type="ECO:0000256" key="3">
    <source>
        <dbReference type="ARBA" id="ARBA00010173"/>
    </source>
</evidence>
<dbReference type="InterPro" id="IPR035435">
    <property type="entry name" value="DPH1/DPH2_euk_archaea"/>
</dbReference>
<protein>
    <recommendedName>
        <fullName evidence="5">2-(3-amino-3-carboxypropyl)histidine synthase subunit 1</fullName>
        <ecNumber evidence="4">2.5.1.108</ecNumber>
    </recommendedName>
    <alternativeName>
        <fullName evidence="13">Diphthamide biosynthesis protein 1</fullName>
    </alternativeName>
    <alternativeName>
        <fullName evidence="14">Diphtheria toxin resistance protein 1</fullName>
    </alternativeName>
    <alternativeName>
        <fullName evidence="12">S-adenosyl-L-methionine:L-histidine 3-amino-3-carboxypropyltransferase 1</fullName>
    </alternativeName>
</protein>
<feature type="compositionally biased region" description="Basic and acidic residues" evidence="18">
    <location>
        <begin position="247"/>
        <end position="257"/>
    </location>
</feature>
<evidence type="ECO:0000256" key="10">
    <source>
        <dbReference type="ARBA" id="ARBA00023004"/>
    </source>
</evidence>
<comment type="function">
    <text evidence="17">Catalyzes the first step of diphthamide biosynthesis, a post-translational modification of histidine which occurs in elongation factor 2. DPH1 and DPH2 transfer a 3-amino-3-carboxypropyl (ACP) group from S-adenosyl-L-methionine (SAM) to a histidine residue, the reaction is assisted by a reduction system comprising DPH3 and a NADH-dependent reductase, predominantly CBR1.</text>
</comment>
<dbReference type="EC" id="2.5.1.108" evidence="4"/>
<dbReference type="GO" id="GO:0017183">
    <property type="term" value="P:protein histidyl modification to diphthamide"/>
    <property type="evidence" value="ECO:0007669"/>
    <property type="project" value="UniProtKB-UniPathway"/>
</dbReference>
<evidence type="ECO:0000256" key="12">
    <source>
        <dbReference type="ARBA" id="ARBA00031690"/>
    </source>
</evidence>
<evidence type="ECO:0000256" key="9">
    <source>
        <dbReference type="ARBA" id="ARBA00022723"/>
    </source>
</evidence>
<feature type="region of interest" description="Disordered" evidence="18">
    <location>
        <begin position="561"/>
        <end position="584"/>
    </location>
</feature>
<dbReference type="FunFam" id="3.40.50.11840:FF:000001">
    <property type="entry name" value="2-(3-amino-3-carboxypropyl)histidine synthase subunit 1"/>
    <property type="match status" value="1"/>
</dbReference>
<keyword evidence="8" id="KW-0949">S-adenosyl-L-methionine</keyword>
<comment type="similarity">
    <text evidence="3">Belongs to the DPH1/DPH2 family. DPH1 subfamily.</text>
</comment>
<dbReference type="InterPro" id="IPR042263">
    <property type="entry name" value="DPH1/DPH2_1"/>
</dbReference>
<evidence type="ECO:0000256" key="4">
    <source>
        <dbReference type="ARBA" id="ARBA00012221"/>
    </source>
</evidence>
<proteinExistence type="inferred from homology"/>
<reference evidence="19" key="1">
    <citation type="submission" date="2014-08" db="EMBL/GenBank/DDBJ databases">
        <authorList>
            <person name="Sharma Rahul"/>
            <person name="Thines Marco"/>
        </authorList>
    </citation>
    <scope>NUCLEOTIDE SEQUENCE</scope>
</reference>
<evidence type="ECO:0000256" key="1">
    <source>
        <dbReference type="ARBA" id="ARBA00001966"/>
    </source>
</evidence>
<evidence type="ECO:0000256" key="2">
    <source>
        <dbReference type="ARBA" id="ARBA00005156"/>
    </source>
</evidence>
<comment type="pathway">
    <text evidence="2">Protein modification; peptidyl-diphthamide biosynthesis.</text>
</comment>
<evidence type="ECO:0000256" key="13">
    <source>
        <dbReference type="ARBA" id="ARBA00032574"/>
    </source>
</evidence>
<keyword evidence="9" id="KW-0479">Metal-binding</keyword>
<keyword evidence="6" id="KW-0963">Cytoplasm</keyword>
<comment type="catalytic activity">
    <reaction evidence="16">
        <text>L-histidyl-[translation elongation factor 2] + S-adenosyl-L-methionine = 2-[(3S)-amino-3-carboxypropyl]-L-histidyl-[translation elongation factor 2] + S-methyl-5'-thioadenosine + H(+)</text>
        <dbReference type="Rhea" id="RHEA:36783"/>
        <dbReference type="Rhea" id="RHEA-COMP:9748"/>
        <dbReference type="Rhea" id="RHEA-COMP:9749"/>
        <dbReference type="ChEBI" id="CHEBI:15378"/>
        <dbReference type="ChEBI" id="CHEBI:17509"/>
        <dbReference type="ChEBI" id="CHEBI:29979"/>
        <dbReference type="ChEBI" id="CHEBI:59789"/>
        <dbReference type="ChEBI" id="CHEBI:73995"/>
        <dbReference type="EC" id="2.5.1.108"/>
    </reaction>
</comment>
<feature type="region of interest" description="Disordered" evidence="18">
    <location>
        <begin position="234"/>
        <end position="263"/>
    </location>
</feature>
<dbReference type="AlphaFoldDB" id="A0A0F7SN66"/>
<dbReference type="Pfam" id="PF01866">
    <property type="entry name" value="Diphthamide_syn"/>
    <property type="match status" value="2"/>
</dbReference>
<comment type="cofactor">
    <cofactor evidence="1">
        <name>[4Fe-4S] cluster</name>
        <dbReference type="ChEBI" id="CHEBI:49883"/>
    </cofactor>
</comment>
<dbReference type="InterPro" id="IPR042264">
    <property type="entry name" value="DPH1/DPH2_2"/>
</dbReference>
<dbReference type="Gene3D" id="3.40.50.11840">
    <property type="entry name" value="Diphthamide synthesis DPH1/DPH2 domain 1"/>
    <property type="match status" value="1"/>
</dbReference>
<dbReference type="EMBL" id="LN483142">
    <property type="protein sequence ID" value="CED83502.1"/>
    <property type="molecule type" value="Genomic_DNA"/>
</dbReference>
<feature type="region of interest" description="Disordered" evidence="18">
    <location>
        <begin position="1"/>
        <end position="44"/>
    </location>
</feature>
<name>A0A0F7SN66_PHARH</name>
<evidence type="ECO:0000256" key="17">
    <source>
        <dbReference type="ARBA" id="ARBA00060338"/>
    </source>
</evidence>
<dbReference type="Gene3D" id="3.40.50.11860">
    <property type="entry name" value="Diphthamide synthesis DPH1/DPH2 domain 3"/>
    <property type="match status" value="1"/>
</dbReference>
<keyword evidence="7" id="KW-0808">Transferase</keyword>
<dbReference type="GO" id="GO:0051536">
    <property type="term" value="F:iron-sulfur cluster binding"/>
    <property type="evidence" value="ECO:0007669"/>
    <property type="project" value="UniProtKB-KW"/>
</dbReference>
<evidence type="ECO:0000313" key="19">
    <source>
        <dbReference type="EMBL" id="CED83502.1"/>
    </source>
</evidence>
<sequence length="584" mass="63347">MSEPVSSVKTPTSSASKPKKRFVGTSSTSSRTRAGGPSKARVPLNQIPDEILNDPEINRAIGALPSNYNFEIHKTIHQMRRDNVQAVALQMPEGLMIYGCLIGDILERFTSAHPILLADVTYGACCIDDFTARSLGADMIVHYGHSCLIPTTQTTLKTLYVFVEISIDAHHLVSTVRTAFPSSKNAFGQAVLHVDRRAAGHAVNQEVNEQLRAEAAEKVAAAGEGRKRIMVGVEPEPVEDFPNPTTEEEKKNKTNEKDGDDEELPTKLALVSTIQFVASVQVLRNQLEESLPPLSSQPTRSEPTVEGDAQALAVLEKENEKDEEEKGLWRGKYEIVVPQARPLSPGEILGCTAPKLASDVDALLYVGDGRFHLESIMIANPTVPAFRYDPYSKKFTRELYDHESMRESRSQAVNVARKSLVVDTTEKGKGQGSWAVVLGTLGRQGSVSVIDSITSSLAETKTDRTEPPLPLLISELSPAKVSLFPPSISIFVQTSCPRLSIDWGAAFGRPVLTPYEASLALGKVKVSAGERTAGWEGGMTDRGEGYPMDFWADDSLGPWTPRHGLGRPKRSATGAKPAVVSGVA</sequence>
<dbReference type="GO" id="GO:0046872">
    <property type="term" value="F:metal ion binding"/>
    <property type="evidence" value="ECO:0007669"/>
    <property type="project" value="UniProtKB-KW"/>
</dbReference>
<evidence type="ECO:0000256" key="14">
    <source>
        <dbReference type="ARBA" id="ARBA00032789"/>
    </source>
</evidence>
<dbReference type="PIRSF" id="PIRSF004967">
    <property type="entry name" value="DPH1"/>
    <property type="match status" value="1"/>
</dbReference>
<dbReference type="InterPro" id="IPR016435">
    <property type="entry name" value="DPH1/DPH2"/>
</dbReference>
<dbReference type="PANTHER" id="PTHR10762">
    <property type="entry name" value="DIPHTHAMIDE BIOSYNTHESIS PROTEIN"/>
    <property type="match status" value="1"/>
</dbReference>
<dbReference type="Gene3D" id="3.40.50.11850">
    <property type="entry name" value="Diphthamide synthesis DPH1/DPH2 domain 2"/>
    <property type="match status" value="1"/>
</dbReference>